<organism evidence="2 3">
    <name type="scientific">Laccaria amethystina LaAM-08-1</name>
    <dbReference type="NCBI Taxonomy" id="1095629"/>
    <lineage>
        <taxon>Eukaryota</taxon>
        <taxon>Fungi</taxon>
        <taxon>Dikarya</taxon>
        <taxon>Basidiomycota</taxon>
        <taxon>Agaricomycotina</taxon>
        <taxon>Agaricomycetes</taxon>
        <taxon>Agaricomycetidae</taxon>
        <taxon>Agaricales</taxon>
        <taxon>Agaricineae</taxon>
        <taxon>Hydnangiaceae</taxon>
        <taxon>Laccaria</taxon>
    </lineage>
</organism>
<reference evidence="2 3" key="1">
    <citation type="submission" date="2014-04" db="EMBL/GenBank/DDBJ databases">
        <authorList>
            <consortium name="DOE Joint Genome Institute"/>
            <person name="Kuo A."/>
            <person name="Kohler A."/>
            <person name="Nagy L.G."/>
            <person name="Floudas D."/>
            <person name="Copeland A."/>
            <person name="Barry K.W."/>
            <person name="Cichocki N."/>
            <person name="Veneault-Fourrey C."/>
            <person name="LaButti K."/>
            <person name="Lindquist E.A."/>
            <person name="Lipzen A."/>
            <person name="Lundell T."/>
            <person name="Morin E."/>
            <person name="Murat C."/>
            <person name="Sun H."/>
            <person name="Tunlid A."/>
            <person name="Henrissat B."/>
            <person name="Grigoriev I.V."/>
            <person name="Hibbett D.S."/>
            <person name="Martin F."/>
            <person name="Nordberg H.P."/>
            <person name="Cantor M.N."/>
            <person name="Hua S.X."/>
        </authorList>
    </citation>
    <scope>NUCLEOTIDE SEQUENCE [LARGE SCALE GENOMIC DNA]</scope>
    <source>
        <strain evidence="2 3">LaAM-08-1</strain>
    </source>
</reference>
<gene>
    <name evidence="2" type="ORF">K443DRAFT_11275</name>
</gene>
<feature type="region of interest" description="Disordered" evidence="1">
    <location>
        <begin position="1"/>
        <end position="53"/>
    </location>
</feature>
<evidence type="ECO:0000313" key="3">
    <source>
        <dbReference type="Proteomes" id="UP000054477"/>
    </source>
</evidence>
<evidence type="ECO:0000313" key="2">
    <source>
        <dbReference type="EMBL" id="KIJ95607.1"/>
    </source>
</evidence>
<protein>
    <submittedName>
        <fullName evidence="2">Uncharacterized protein</fullName>
    </submittedName>
</protein>
<accession>A0A0C9XHJ2</accession>
<name>A0A0C9XHJ2_9AGAR</name>
<reference evidence="3" key="2">
    <citation type="submission" date="2015-01" db="EMBL/GenBank/DDBJ databases">
        <title>Evolutionary Origins and Diversification of the Mycorrhizal Mutualists.</title>
        <authorList>
            <consortium name="DOE Joint Genome Institute"/>
            <consortium name="Mycorrhizal Genomics Consortium"/>
            <person name="Kohler A."/>
            <person name="Kuo A."/>
            <person name="Nagy L.G."/>
            <person name="Floudas D."/>
            <person name="Copeland A."/>
            <person name="Barry K.W."/>
            <person name="Cichocki N."/>
            <person name="Veneault-Fourrey C."/>
            <person name="LaButti K."/>
            <person name="Lindquist E.A."/>
            <person name="Lipzen A."/>
            <person name="Lundell T."/>
            <person name="Morin E."/>
            <person name="Murat C."/>
            <person name="Riley R."/>
            <person name="Ohm R."/>
            <person name="Sun H."/>
            <person name="Tunlid A."/>
            <person name="Henrissat B."/>
            <person name="Grigoriev I.V."/>
            <person name="Hibbett D.S."/>
            <person name="Martin F."/>
        </authorList>
    </citation>
    <scope>NUCLEOTIDE SEQUENCE [LARGE SCALE GENOMIC DNA]</scope>
    <source>
        <strain evidence="3">LaAM-08-1</strain>
    </source>
</reference>
<sequence length="53" mass="5497">MSSPSMGIGGRGASTLSVAHSPSSDHDPHPMPIVWSGLQDDISVEEGHTELAK</sequence>
<dbReference type="Proteomes" id="UP000054477">
    <property type="component" value="Unassembled WGS sequence"/>
</dbReference>
<dbReference type="EMBL" id="KN838750">
    <property type="protein sequence ID" value="KIJ95607.1"/>
    <property type="molecule type" value="Genomic_DNA"/>
</dbReference>
<evidence type="ECO:0000256" key="1">
    <source>
        <dbReference type="SAM" id="MobiDB-lite"/>
    </source>
</evidence>
<proteinExistence type="predicted"/>
<dbReference type="AlphaFoldDB" id="A0A0C9XHJ2"/>
<keyword evidence="3" id="KW-1185">Reference proteome</keyword>
<dbReference type="HOGENOM" id="CLU_3069033_0_0_1"/>